<sequence length="218" mass="24269">MAERAAGAPFDACVGLGYHCESTYQIRRITGEERAHVFDWLDLDLDAVIDAIAHDFRTVLGEGGPAVAPDGSHVVDRRARIRFYHDFHPGPSGTLDAADVQRQLPGVRGKFAFLADRWRELAASRRRVLYVHQDIYDEATPADLARLREAIATRHPGHRFAVLWLRRARDPEGPPPPGVVGARVGLREGRWQGDDAAWDRAFAALDARALWPARPQTA</sequence>
<comment type="caution">
    <text evidence="1">The sequence shown here is derived from an EMBL/GenBank/DDBJ whole genome shotgun (WGS) entry which is preliminary data.</text>
</comment>
<keyword evidence="3" id="KW-1185">Reference proteome</keyword>
<reference evidence="3 4" key="1">
    <citation type="submission" date="2018-09" db="EMBL/GenBank/DDBJ databases">
        <title>Streptomyces sp. nov. DS1-2, an endophytic actinomycete isolated from roots of Dendrobium scabrilingue.</title>
        <authorList>
            <person name="Kuncharoen N."/>
            <person name="Kudo T."/>
            <person name="Ohkuma M."/>
            <person name="Yuki M."/>
            <person name="Tanasupawat S."/>
        </authorList>
    </citation>
    <scope>NUCLEOTIDE SEQUENCE [LARGE SCALE GENOMIC DNA]</scope>
    <source>
        <strain evidence="1 4">AZ1-7</strain>
        <strain evidence="2 3">DS1-2</strain>
    </source>
</reference>
<protein>
    <submittedName>
        <fullName evidence="1">Papain-like cysteine peptidase</fullName>
    </submittedName>
</protein>
<name>A0A3A9VX78_9ACTN</name>
<evidence type="ECO:0000313" key="4">
    <source>
        <dbReference type="Proteomes" id="UP000275024"/>
    </source>
</evidence>
<evidence type="ECO:0000313" key="2">
    <source>
        <dbReference type="EMBL" id="RKN16857.1"/>
    </source>
</evidence>
<dbReference type="OrthoDB" id="4141822at2"/>
<accession>A0A3A9VX78</accession>
<evidence type="ECO:0000313" key="3">
    <source>
        <dbReference type="Proteomes" id="UP000268652"/>
    </source>
</evidence>
<dbReference type="Proteomes" id="UP000275024">
    <property type="component" value="Unassembled WGS sequence"/>
</dbReference>
<dbReference type="RefSeq" id="WP_120699409.1">
    <property type="nucleotide sequence ID" value="NZ_RBDX01000027.1"/>
</dbReference>
<proteinExistence type="predicted"/>
<dbReference type="EMBL" id="RBDX01000027">
    <property type="protein sequence ID" value="RKN05350.1"/>
    <property type="molecule type" value="Genomic_DNA"/>
</dbReference>
<organism evidence="1 4">
    <name type="scientific">Streptomyces radicis</name>
    <dbReference type="NCBI Taxonomy" id="1750517"/>
    <lineage>
        <taxon>Bacteria</taxon>
        <taxon>Bacillati</taxon>
        <taxon>Actinomycetota</taxon>
        <taxon>Actinomycetes</taxon>
        <taxon>Kitasatosporales</taxon>
        <taxon>Streptomycetaceae</taxon>
        <taxon>Streptomyces</taxon>
    </lineage>
</organism>
<dbReference type="AlphaFoldDB" id="A0A3A9VX78"/>
<dbReference type="Proteomes" id="UP000268652">
    <property type="component" value="Unassembled WGS sequence"/>
</dbReference>
<gene>
    <name evidence="2" type="ORF">D7318_24730</name>
    <name evidence="1" type="ORF">D7319_25365</name>
</gene>
<dbReference type="EMBL" id="RBDY01000025">
    <property type="protein sequence ID" value="RKN16857.1"/>
    <property type="molecule type" value="Genomic_DNA"/>
</dbReference>
<evidence type="ECO:0000313" key="1">
    <source>
        <dbReference type="EMBL" id="RKN05350.1"/>
    </source>
</evidence>